<evidence type="ECO:0000313" key="1">
    <source>
        <dbReference type="EMBL" id="MFC4006588.1"/>
    </source>
</evidence>
<proteinExistence type="predicted"/>
<keyword evidence="2" id="KW-1185">Reference proteome</keyword>
<evidence type="ECO:0000313" key="2">
    <source>
        <dbReference type="Proteomes" id="UP001595851"/>
    </source>
</evidence>
<comment type="caution">
    <text evidence="1">The sequence shown here is derived from an EMBL/GenBank/DDBJ whole genome shotgun (WGS) entry which is preliminary data.</text>
</comment>
<protein>
    <submittedName>
        <fullName evidence="1">Uncharacterized protein</fullName>
    </submittedName>
</protein>
<dbReference type="EMBL" id="JBHSBI010000002">
    <property type="protein sequence ID" value="MFC4006588.1"/>
    <property type="molecule type" value="Genomic_DNA"/>
</dbReference>
<dbReference type="RefSeq" id="WP_379526728.1">
    <property type="nucleotide sequence ID" value="NZ_JBHSBI010000002.1"/>
</dbReference>
<gene>
    <name evidence="1" type="ORF">ACFOY2_05105</name>
</gene>
<reference evidence="2" key="1">
    <citation type="journal article" date="2019" name="Int. J. Syst. Evol. Microbiol.">
        <title>The Global Catalogue of Microorganisms (GCM) 10K type strain sequencing project: providing services to taxonomists for standard genome sequencing and annotation.</title>
        <authorList>
            <consortium name="The Broad Institute Genomics Platform"/>
            <consortium name="The Broad Institute Genome Sequencing Center for Infectious Disease"/>
            <person name="Wu L."/>
            <person name="Ma J."/>
        </authorList>
    </citation>
    <scope>NUCLEOTIDE SEQUENCE [LARGE SCALE GENOMIC DNA]</scope>
    <source>
        <strain evidence="2">TBRC 1276</strain>
    </source>
</reference>
<dbReference type="Proteomes" id="UP001595851">
    <property type="component" value="Unassembled WGS sequence"/>
</dbReference>
<name>A0ABV8FY18_9ACTN</name>
<organism evidence="1 2">
    <name type="scientific">Nonomuraea purpurea</name>
    <dbReference type="NCBI Taxonomy" id="1849276"/>
    <lineage>
        <taxon>Bacteria</taxon>
        <taxon>Bacillati</taxon>
        <taxon>Actinomycetota</taxon>
        <taxon>Actinomycetes</taxon>
        <taxon>Streptosporangiales</taxon>
        <taxon>Streptosporangiaceae</taxon>
        <taxon>Nonomuraea</taxon>
    </lineage>
</organism>
<sequence length="99" mass="10740">MVLEMLAGGGLVLLGMAIDRFVPARRRTPKPPAPPKAICGCKHELAFHDPATSECHGTNAVDKHNRFGDWVGEEQVPCTCRQYVGPTPLLTIYAPEVTS</sequence>
<accession>A0ABV8FY18</accession>